<reference evidence="7 8" key="1">
    <citation type="submission" date="2017-05" db="EMBL/GenBank/DDBJ databases">
        <authorList>
            <person name="Varghese N."/>
            <person name="Submissions S."/>
        </authorList>
    </citation>
    <scope>NUCLEOTIDE SEQUENCE [LARGE SCALE GENOMIC DNA]</scope>
    <source>
        <strain evidence="7 8">DSM 26001</strain>
    </source>
</reference>
<evidence type="ECO:0000313" key="7">
    <source>
        <dbReference type="EMBL" id="SMP64780.1"/>
    </source>
</evidence>
<dbReference type="Gene3D" id="3.40.50.1580">
    <property type="entry name" value="Nucleoside phosphorylase domain"/>
    <property type="match status" value="1"/>
</dbReference>
<name>A0ABY1Q9U3_9BURK</name>
<keyword evidence="4" id="KW-0378">Hydrolase</keyword>
<evidence type="ECO:0000313" key="8">
    <source>
        <dbReference type="Proteomes" id="UP001158049"/>
    </source>
</evidence>
<keyword evidence="3" id="KW-0028">Amino-acid biosynthesis</keyword>
<dbReference type="NCBIfam" id="TIGR01704">
    <property type="entry name" value="MTA_SAH-Nsdase"/>
    <property type="match status" value="1"/>
</dbReference>
<dbReference type="InterPro" id="IPR000845">
    <property type="entry name" value="Nucleoside_phosphorylase_d"/>
</dbReference>
<gene>
    <name evidence="7" type="ORF">SAMN06295970_11092</name>
</gene>
<protein>
    <recommendedName>
        <fullName evidence="2">adenosylhomocysteine nucleosidase</fullName>
        <ecNumber evidence="2">3.2.2.9</ecNumber>
    </recommendedName>
</protein>
<comment type="pathway">
    <text evidence="1">Amino-acid biosynthesis; L-methionine biosynthesis via salvage pathway; S-methyl-5-thio-alpha-D-ribose 1-phosphate from S-methyl-5'-thioadenosine (hydrolase route): step 1/2.</text>
</comment>
<evidence type="ECO:0000259" key="6">
    <source>
        <dbReference type="Pfam" id="PF01048"/>
    </source>
</evidence>
<evidence type="ECO:0000256" key="1">
    <source>
        <dbReference type="ARBA" id="ARBA00004945"/>
    </source>
</evidence>
<dbReference type="PANTHER" id="PTHR46832">
    <property type="entry name" value="5'-METHYLTHIOADENOSINE/S-ADENOSYLHOMOCYSTEINE NUCLEOSIDASE"/>
    <property type="match status" value="1"/>
</dbReference>
<dbReference type="RefSeq" id="WP_283442936.1">
    <property type="nucleotide sequence ID" value="NZ_FXUL01000010.1"/>
</dbReference>
<feature type="domain" description="Nucleoside phosphorylase" evidence="6">
    <location>
        <begin position="8"/>
        <end position="240"/>
    </location>
</feature>
<evidence type="ECO:0000256" key="2">
    <source>
        <dbReference type="ARBA" id="ARBA00011974"/>
    </source>
</evidence>
<dbReference type="Proteomes" id="UP001158049">
    <property type="component" value="Unassembled WGS sequence"/>
</dbReference>
<accession>A0ABY1Q9U3</accession>
<dbReference type="InterPro" id="IPR010049">
    <property type="entry name" value="MTA_SAH_Nsdase"/>
</dbReference>
<proteinExistence type="predicted"/>
<evidence type="ECO:0000256" key="4">
    <source>
        <dbReference type="ARBA" id="ARBA00022801"/>
    </source>
</evidence>
<keyword evidence="5" id="KW-0486">Methionine biosynthesis</keyword>
<dbReference type="InterPro" id="IPR035994">
    <property type="entry name" value="Nucleoside_phosphorylase_sf"/>
</dbReference>
<keyword evidence="8" id="KW-1185">Reference proteome</keyword>
<evidence type="ECO:0000256" key="5">
    <source>
        <dbReference type="ARBA" id="ARBA00023167"/>
    </source>
</evidence>
<dbReference type="EMBL" id="FXUL01000010">
    <property type="protein sequence ID" value="SMP64780.1"/>
    <property type="molecule type" value="Genomic_DNA"/>
</dbReference>
<sequence>MQKKPIRLGIVSALREEQTGLLAQMRDMKTVTRGMRDYLHGNLWGVDCVCVLSRLGKVASATTVATLIERFDVSAVVFTGVAGSADPDVKVGDVVIAESLVQHDMDTRPLFPRFEIPLTGQSRFASDVGLSEKLHRAASLFLENDLKSAISLTQQQIFGLHRPRVHRGLIASGDEFIGSTARLRELREDFPDLLAVEMEGAAVAQVCFEFGIPFSVIRTISDGADETSAIDFLAFIREVAAVYAFHTTRRLCSILVEDGC</sequence>
<dbReference type="PANTHER" id="PTHR46832:SF1">
    <property type="entry name" value="5'-METHYLTHIOADENOSINE_S-ADENOSYLHOMOCYSTEINE NUCLEOSIDASE"/>
    <property type="match status" value="1"/>
</dbReference>
<dbReference type="CDD" id="cd09008">
    <property type="entry name" value="MTAN"/>
    <property type="match status" value="1"/>
</dbReference>
<comment type="caution">
    <text evidence="7">The sequence shown here is derived from an EMBL/GenBank/DDBJ whole genome shotgun (WGS) entry which is preliminary data.</text>
</comment>
<dbReference type="NCBIfam" id="NF004079">
    <property type="entry name" value="PRK05584.1"/>
    <property type="match status" value="1"/>
</dbReference>
<evidence type="ECO:0000256" key="3">
    <source>
        <dbReference type="ARBA" id="ARBA00022605"/>
    </source>
</evidence>
<organism evidence="7 8">
    <name type="scientific">Noviherbaspirillum suwonense</name>
    <dbReference type="NCBI Taxonomy" id="1224511"/>
    <lineage>
        <taxon>Bacteria</taxon>
        <taxon>Pseudomonadati</taxon>
        <taxon>Pseudomonadota</taxon>
        <taxon>Betaproteobacteria</taxon>
        <taxon>Burkholderiales</taxon>
        <taxon>Oxalobacteraceae</taxon>
        <taxon>Noviherbaspirillum</taxon>
    </lineage>
</organism>
<dbReference type="Pfam" id="PF01048">
    <property type="entry name" value="PNP_UDP_1"/>
    <property type="match status" value="1"/>
</dbReference>
<dbReference type="SUPFAM" id="SSF53167">
    <property type="entry name" value="Purine and uridine phosphorylases"/>
    <property type="match status" value="1"/>
</dbReference>
<dbReference type="EC" id="3.2.2.9" evidence="2"/>